<sequence length="158" mass="16580">MKFNARILAPFGLAAAALVALPLGASAQTAQTGYNYVGIGGGDEGFTVNGKIAVANNISVRPAVSTDFDFDDSEDVSYLLPITYDFNSPEPSGRLLPFAGAGIRGDIGDDSTVDFAVTAGTDYRINNRLIANGSLNWAPFAENSRDDVNFTVGLGYAF</sequence>
<feature type="chain" id="PRO_5035209588" description="Outer membrane protein beta-barrel domain-containing protein" evidence="1">
    <location>
        <begin position="28"/>
        <end position="158"/>
    </location>
</feature>
<evidence type="ECO:0000313" key="2">
    <source>
        <dbReference type="EMBL" id="MBE9076963.1"/>
    </source>
</evidence>
<dbReference type="EMBL" id="JADEXG010000011">
    <property type="protein sequence ID" value="MBE9076963.1"/>
    <property type="molecule type" value="Genomic_DNA"/>
</dbReference>
<name>A0A8J7AG88_9CYAN</name>
<dbReference type="SUPFAM" id="SSF56925">
    <property type="entry name" value="OMPA-like"/>
    <property type="match status" value="1"/>
</dbReference>
<organism evidence="2 3">
    <name type="scientific">Vasconcelosia minhoensis LEGE 07310</name>
    <dbReference type="NCBI Taxonomy" id="915328"/>
    <lineage>
        <taxon>Bacteria</taxon>
        <taxon>Bacillati</taxon>
        <taxon>Cyanobacteriota</taxon>
        <taxon>Cyanophyceae</taxon>
        <taxon>Nodosilineales</taxon>
        <taxon>Cymatolegaceae</taxon>
        <taxon>Vasconcelosia</taxon>
        <taxon>Vasconcelosia minhoensis</taxon>
    </lineage>
</organism>
<dbReference type="Proteomes" id="UP000636505">
    <property type="component" value="Unassembled WGS sequence"/>
</dbReference>
<keyword evidence="1" id="KW-0732">Signal</keyword>
<dbReference type="RefSeq" id="WP_193905625.1">
    <property type="nucleotide sequence ID" value="NZ_JADEXG010000011.1"/>
</dbReference>
<evidence type="ECO:0000313" key="3">
    <source>
        <dbReference type="Proteomes" id="UP000636505"/>
    </source>
</evidence>
<evidence type="ECO:0000256" key="1">
    <source>
        <dbReference type="SAM" id="SignalP"/>
    </source>
</evidence>
<keyword evidence="3" id="KW-1185">Reference proteome</keyword>
<gene>
    <name evidence="2" type="ORF">IQ241_06575</name>
</gene>
<feature type="signal peptide" evidence="1">
    <location>
        <begin position="1"/>
        <end position="27"/>
    </location>
</feature>
<comment type="caution">
    <text evidence="2">The sequence shown here is derived from an EMBL/GenBank/DDBJ whole genome shotgun (WGS) entry which is preliminary data.</text>
</comment>
<dbReference type="InterPro" id="IPR011250">
    <property type="entry name" value="OMP/PagP_B-barrel"/>
</dbReference>
<dbReference type="AlphaFoldDB" id="A0A8J7AG88"/>
<dbReference type="Gene3D" id="2.40.160.20">
    <property type="match status" value="1"/>
</dbReference>
<protein>
    <recommendedName>
        <fullName evidence="4">Outer membrane protein beta-barrel domain-containing protein</fullName>
    </recommendedName>
</protein>
<accession>A0A8J7AG88</accession>
<proteinExistence type="predicted"/>
<evidence type="ECO:0008006" key="4">
    <source>
        <dbReference type="Google" id="ProtNLM"/>
    </source>
</evidence>
<reference evidence="2" key="1">
    <citation type="submission" date="2020-10" db="EMBL/GenBank/DDBJ databases">
        <authorList>
            <person name="Castelo-Branco R."/>
            <person name="Eusebio N."/>
            <person name="Adriana R."/>
            <person name="Vieira A."/>
            <person name="Brugerolle De Fraissinette N."/>
            <person name="Rezende De Castro R."/>
            <person name="Schneider M.P."/>
            <person name="Vasconcelos V."/>
            <person name="Leao P.N."/>
        </authorList>
    </citation>
    <scope>NUCLEOTIDE SEQUENCE</scope>
    <source>
        <strain evidence="2">LEGE 07310</strain>
    </source>
</reference>